<dbReference type="AlphaFoldDB" id="A0A9D5WXM0"/>
<reference evidence="1" key="1">
    <citation type="submission" date="2020-04" db="EMBL/GenBank/DDBJ databases">
        <title>Deep metagenomics examines the oral microbiome during advanced dental caries in children, revealing novel taxa and co-occurrences with host molecules.</title>
        <authorList>
            <person name="Baker J.L."/>
            <person name="Morton J.T."/>
            <person name="Dinis M."/>
            <person name="Alvarez R."/>
            <person name="Tran N.C."/>
            <person name="Knight R."/>
            <person name="Edlund A."/>
        </authorList>
    </citation>
    <scope>NUCLEOTIDE SEQUENCE</scope>
    <source>
        <strain evidence="1">JCVI_32_bin.50</strain>
    </source>
</reference>
<dbReference type="Proteomes" id="UP000787419">
    <property type="component" value="Unassembled WGS sequence"/>
</dbReference>
<evidence type="ECO:0000313" key="1">
    <source>
        <dbReference type="EMBL" id="MBF1446604.1"/>
    </source>
</evidence>
<comment type="caution">
    <text evidence="1">The sequence shown here is derived from an EMBL/GenBank/DDBJ whole genome shotgun (WGS) entry which is preliminary data.</text>
</comment>
<gene>
    <name evidence="1" type="ORF">HXN55_04335</name>
</gene>
<dbReference type="RefSeq" id="WP_278489681.1">
    <property type="nucleotide sequence ID" value="NZ_CAJZDG010000002.1"/>
</dbReference>
<proteinExistence type="predicted"/>
<name>A0A9D5WXM0_9BACT</name>
<accession>A0A9D5WXM0</accession>
<organism evidence="1 2">
    <name type="scientific">Prevotella nigrescens</name>
    <dbReference type="NCBI Taxonomy" id="28133"/>
    <lineage>
        <taxon>Bacteria</taxon>
        <taxon>Pseudomonadati</taxon>
        <taxon>Bacteroidota</taxon>
        <taxon>Bacteroidia</taxon>
        <taxon>Bacteroidales</taxon>
        <taxon>Prevotellaceae</taxon>
        <taxon>Prevotella</taxon>
    </lineage>
</organism>
<dbReference type="EMBL" id="JABZTM010000034">
    <property type="protein sequence ID" value="MBF1446604.1"/>
    <property type="molecule type" value="Genomic_DNA"/>
</dbReference>
<protein>
    <recommendedName>
        <fullName evidence="3">KAP NTPase domain-containing protein</fullName>
    </recommendedName>
</protein>
<evidence type="ECO:0008006" key="3">
    <source>
        <dbReference type="Google" id="ProtNLM"/>
    </source>
</evidence>
<sequence>MNITKKLTAFYQHLNAADVSRTIFSVKLGEGKNEFIDKFKEKYNDRYTFYTLSPINYEVAANEQIVEYVKRDLLFQLVLDGTLNTDIVVPDHILLQWYFNEKTIDVVKDVMRFAPSVLRDGSQLGVLLKGAIALTEGFASQCKKFKGLKENIEEAKFEKLTESVAEMSDTTDDVGELDPMSWLITRSIMGLKKKPVLIIEDLDRIEPMQLFGIFNIFSVRTEKKIASKGTKNANGSKENEPDKTLNKFGFAKIIFMMDTIAIGTIFRNYYGEANYERYIKEFVSKNIFFHSVSEHAKNSIQSYVKEECKVDFNTVTKGLTAVGIRLGKNDIKDMVNVLDNFEDAYIKKEVSVTDSFHFLSDTPLVKLLALLRRLGVKKYQLSDFFSAIEVEDDFMELLGCFAVTKDAILRHGKVCHNGVLYQMVVDEDEGKYKSFDRVMTIPSMVSADDYRFLEVDVDKVIGKALEYVK</sequence>
<evidence type="ECO:0000313" key="2">
    <source>
        <dbReference type="Proteomes" id="UP000787419"/>
    </source>
</evidence>